<dbReference type="CDD" id="cd00305">
    <property type="entry name" value="Cu-Zn_Superoxide_Dismutase"/>
    <property type="match status" value="1"/>
</dbReference>
<name>A0A5C3LCC6_COPMA</name>
<dbReference type="PRINTS" id="PR00068">
    <property type="entry name" value="CUZNDISMTASE"/>
</dbReference>
<dbReference type="InterPro" id="IPR001424">
    <property type="entry name" value="SOD_Cu_Zn_dom"/>
</dbReference>
<dbReference type="PANTHER" id="PTHR10003">
    <property type="entry name" value="SUPEROXIDE DISMUTASE CU-ZN -RELATED"/>
    <property type="match status" value="1"/>
</dbReference>
<feature type="domain" description="Superoxide dismutase copper/zinc binding" evidence="2">
    <location>
        <begin position="104"/>
        <end position="242"/>
    </location>
</feature>
<evidence type="ECO:0000256" key="1">
    <source>
        <dbReference type="SAM" id="MobiDB-lite"/>
    </source>
</evidence>
<feature type="region of interest" description="Disordered" evidence="1">
    <location>
        <begin position="1"/>
        <end position="79"/>
    </location>
</feature>
<dbReference type="OrthoDB" id="2015551at2759"/>
<dbReference type="InterPro" id="IPR024134">
    <property type="entry name" value="SOD_Cu/Zn_/chaperone"/>
</dbReference>
<gene>
    <name evidence="3" type="ORF">FA15DRAFT_752206</name>
</gene>
<keyword evidence="4" id="KW-1185">Reference proteome</keyword>
<dbReference type="EMBL" id="ML210147">
    <property type="protein sequence ID" value="TFK30093.1"/>
    <property type="molecule type" value="Genomic_DNA"/>
</dbReference>
<protein>
    <recommendedName>
        <fullName evidence="2">Superoxide dismutase copper/zinc binding domain-containing protein</fullName>
    </recommendedName>
</protein>
<evidence type="ECO:0000313" key="4">
    <source>
        <dbReference type="Proteomes" id="UP000307440"/>
    </source>
</evidence>
<dbReference type="AlphaFoldDB" id="A0A5C3LCC6"/>
<accession>A0A5C3LCC6</accession>
<evidence type="ECO:0000259" key="2">
    <source>
        <dbReference type="Pfam" id="PF00080"/>
    </source>
</evidence>
<organism evidence="3 4">
    <name type="scientific">Coprinopsis marcescibilis</name>
    <name type="common">Agaric fungus</name>
    <name type="synonym">Psathyrella marcescibilis</name>
    <dbReference type="NCBI Taxonomy" id="230819"/>
    <lineage>
        <taxon>Eukaryota</taxon>
        <taxon>Fungi</taxon>
        <taxon>Dikarya</taxon>
        <taxon>Basidiomycota</taxon>
        <taxon>Agaricomycotina</taxon>
        <taxon>Agaricomycetes</taxon>
        <taxon>Agaricomycetidae</taxon>
        <taxon>Agaricales</taxon>
        <taxon>Agaricineae</taxon>
        <taxon>Psathyrellaceae</taxon>
        <taxon>Coprinopsis</taxon>
    </lineage>
</organism>
<dbReference type="SUPFAM" id="SSF49329">
    <property type="entry name" value="Cu,Zn superoxide dismutase-like"/>
    <property type="match status" value="1"/>
</dbReference>
<dbReference type="STRING" id="230819.A0A5C3LCC6"/>
<dbReference type="Pfam" id="PF00080">
    <property type="entry name" value="Sod_Cu"/>
    <property type="match status" value="1"/>
</dbReference>
<dbReference type="InterPro" id="IPR036423">
    <property type="entry name" value="SOD-like_Cu/Zn_dom_sf"/>
</dbReference>
<dbReference type="Gene3D" id="2.60.40.200">
    <property type="entry name" value="Superoxide dismutase, copper/zinc binding domain"/>
    <property type="match status" value="1"/>
</dbReference>
<dbReference type="Proteomes" id="UP000307440">
    <property type="component" value="Unassembled WGS sequence"/>
</dbReference>
<feature type="compositionally biased region" description="Gly residues" evidence="1">
    <location>
        <begin position="53"/>
        <end position="67"/>
    </location>
</feature>
<reference evidence="3 4" key="1">
    <citation type="journal article" date="2019" name="Nat. Ecol. Evol.">
        <title>Megaphylogeny resolves global patterns of mushroom evolution.</title>
        <authorList>
            <person name="Varga T."/>
            <person name="Krizsan K."/>
            <person name="Foldi C."/>
            <person name="Dima B."/>
            <person name="Sanchez-Garcia M."/>
            <person name="Sanchez-Ramirez S."/>
            <person name="Szollosi G.J."/>
            <person name="Szarkandi J.G."/>
            <person name="Papp V."/>
            <person name="Albert L."/>
            <person name="Andreopoulos W."/>
            <person name="Angelini C."/>
            <person name="Antonin V."/>
            <person name="Barry K.W."/>
            <person name="Bougher N.L."/>
            <person name="Buchanan P."/>
            <person name="Buyck B."/>
            <person name="Bense V."/>
            <person name="Catcheside P."/>
            <person name="Chovatia M."/>
            <person name="Cooper J."/>
            <person name="Damon W."/>
            <person name="Desjardin D."/>
            <person name="Finy P."/>
            <person name="Geml J."/>
            <person name="Haridas S."/>
            <person name="Hughes K."/>
            <person name="Justo A."/>
            <person name="Karasinski D."/>
            <person name="Kautmanova I."/>
            <person name="Kiss B."/>
            <person name="Kocsube S."/>
            <person name="Kotiranta H."/>
            <person name="LaButti K.M."/>
            <person name="Lechner B.E."/>
            <person name="Liimatainen K."/>
            <person name="Lipzen A."/>
            <person name="Lukacs Z."/>
            <person name="Mihaltcheva S."/>
            <person name="Morgado L.N."/>
            <person name="Niskanen T."/>
            <person name="Noordeloos M.E."/>
            <person name="Ohm R.A."/>
            <person name="Ortiz-Santana B."/>
            <person name="Ovrebo C."/>
            <person name="Racz N."/>
            <person name="Riley R."/>
            <person name="Savchenko A."/>
            <person name="Shiryaev A."/>
            <person name="Soop K."/>
            <person name="Spirin V."/>
            <person name="Szebenyi C."/>
            <person name="Tomsovsky M."/>
            <person name="Tulloss R.E."/>
            <person name="Uehling J."/>
            <person name="Grigoriev I.V."/>
            <person name="Vagvolgyi C."/>
            <person name="Papp T."/>
            <person name="Martin F.M."/>
            <person name="Miettinen O."/>
            <person name="Hibbett D.S."/>
            <person name="Nagy L.G."/>
        </authorList>
    </citation>
    <scope>NUCLEOTIDE SEQUENCE [LARGE SCALE GENOMIC DNA]</scope>
    <source>
        <strain evidence="3 4">CBS 121175</strain>
    </source>
</reference>
<dbReference type="GO" id="GO:0005507">
    <property type="term" value="F:copper ion binding"/>
    <property type="evidence" value="ECO:0007669"/>
    <property type="project" value="InterPro"/>
</dbReference>
<dbReference type="GO" id="GO:0006801">
    <property type="term" value="P:superoxide metabolic process"/>
    <property type="evidence" value="ECO:0007669"/>
    <property type="project" value="InterPro"/>
</dbReference>
<sequence>MAGVEARWHHHGQSNRNNEYYNEHRYSEQHKHKNGKSYRGSQNGPQEGESGPSEGGEQPGQHGGSPHQGGSHYGTHMPHKPIKRANAILRIFEEGEIQGGASNAVVTFTQEQEHGPVSVRAQIMGLGLGPNSLRGWHVHESGDLTNGCGSAGLHFNPQGQNHGAPWDPERHVGDLGNMQTDENGDAFIVDEVINDRMSLNGYNSIIGRVVIVHLGTDDLGLGGKPDSLTVGASGPRLACGIVGILPDEAPEAAE</sequence>
<proteinExistence type="predicted"/>
<evidence type="ECO:0000313" key="3">
    <source>
        <dbReference type="EMBL" id="TFK30093.1"/>
    </source>
</evidence>